<dbReference type="EMBL" id="LR877167">
    <property type="protein sequence ID" value="CAD2221875.1"/>
    <property type="molecule type" value="Genomic_DNA"/>
</dbReference>
<feature type="region of interest" description="Disordered" evidence="2">
    <location>
        <begin position="458"/>
        <end position="501"/>
    </location>
</feature>
<evidence type="ECO:0000256" key="2">
    <source>
        <dbReference type="SAM" id="MobiDB-lite"/>
    </source>
</evidence>
<keyword evidence="1" id="KW-0175">Coiled coil</keyword>
<feature type="coiled-coil region" evidence="1">
    <location>
        <begin position="50"/>
        <end position="116"/>
    </location>
</feature>
<feature type="coiled-coil region" evidence="1">
    <location>
        <begin position="252"/>
        <end position="286"/>
    </location>
</feature>
<dbReference type="AlphaFoldDB" id="A0A7G2CQW1"/>
<dbReference type="VEuPathDB" id="TriTrypDB:ADEAN_000941000"/>
<sequence length="501" mass="58169">MAEVKAEEAEKAREELLARMYQMRSDADFQRLQNEVRQYQLKEEWMTKSLQEAQQAAQTAQEKLRAIEESAEKAKQEFNQAFNEQRMEIALLRGDLQSCEQRLQIAENNTAHQQSEVQQRDRQITLLNQNLQAAQHSEQQTRTRWQEAYHEHLMNPNTQQALRDMYPDDTLLQEQSNLVELLREREVEKAKEIDAKEAEINKLKTALRQKESLLTKEVYARQEALMELAKLQVLEGKVRMPSQADTQMLQRIQNAELDLQARQYHLELLEKECKEGKKREEDLMRKVEQLSYDPVSACARKYGLTACRTFEGQIQELHEKSETLYNNMLSHLEEIRGLKQSMLEKDNALQENAQRVSALQAELEKQKSIQADLEAAVRQAREKESHLEATIAQEKEENVKKENALAALSAELQQSQHAVQRLEASLTDCRAEREQFYKDNLKLIKKARELHDELMKAEESSRAAREQLKMAHSAGGARARRQMNQSVSLTRDLLGTPNPPQ</sequence>
<accession>A0A7G2CQW1</accession>
<name>A0A7G2CQW1_9TRYP</name>
<protein>
    <submittedName>
        <fullName evidence="3">Uncharacterized protein</fullName>
    </submittedName>
</protein>
<evidence type="ECO:0000313" key="3">
    <source>
        <dbReference type="EMBL" id="CAD2221875.1"/>
    </source>
</evidence>
<feature type="compositionally biased region" description="Basic and acidic residues" evidence="2">
    <location>
        <begin position="458"/>
        <end position="469"/>
    </location>
</feature>
<gene>
    <name evidence="3" type="ORF">ADEAN_000941000</name>
</gene>
<keyword evidence="4" id="KW-1185">Reference proteome</keyword>
<organism evidence="3 4">
    <name type="scientific">Angomonas deanei</name>
    <dbReference type="NCBI Taxonomy" id="59799"/>
    <lineage>
        <taxon>Eukaryota</taxon>
        <taxon>Discoba</taxon>
        <taxon>Euglenozoa</taxon>
        <taxon>Kinetoplastea</taxon>
        <taxon>Metakinetoplastina</taxon>
        <taxon>Trypanosomatida</taxon>
        <taxon>Trypanosomatidae</taxon>
        <taxon>Strigomonadinae</taxon>
        <taxon>Angomonas</taxon>
    </lineage>
</organism>
<feature type="coiled-coil region" evidence="1">
    <location>
        <begin position="179"/>
        <end position="213"/>
    </location>
</feature>
<evidence type="ECO:0000256" key="1">
    <source>
        <dbReference type="SAM" id="Coils"/>
    </source>
</evidence>
<reference evidence="3 4" key="1">
    <citation type="submission" date="2020-08" db="EMBL/GenBank/DDBJ databases">
        <authorList>
            <person name="Newling K."/>
            <person name="Davey J."/>
            <person name="Forrester S."/>
        </authorList>
    </citation>
    <scope>NUCLEOTIDE SEQUENCE [LARGE SCALE GENOMIC DNA]</scope>
    <source>
        <strain evidence="4">Crithidia deanei Carvalho (ATCC PRA-265)</strain>
    </source>
</reference>
<evidence type="ECO:0000313" key="4">
    <source>
        <dbReference type="Proteomes" id="UP000515908"/>
    </source>
</evidence>
<proteinExistence type="predicted"/>
<dbReference type="Proteomes" id="UP000515908">
    <property type="component" value="Chromosome 23"/>
</dbReference>